<dbReference type="HOGENOM" id="CLU_041527_1_1_9"/>
<comment type="caution">
    <text evidence="3">The sequence shown here is derived from an EMBL/GenBank/DDBJ whole genome shotgun (WGS) entry which is preliminary data.</text>
</comment>
<dbReference type="InterPro" id="IPR027417">
    <property type="entry name" value="P-loop_NTPase"/>
</dbReference>
<evidence type="ECO:0000259" key="2">
    <source>
        <dbReference type="Pfam" id="PF13635"/>
    </source>
</evidence>
<dbReference type="EMBL" id="ACIP02000001">
    <property type="protein sequence ID" value="EEP28919.1"/>
    <property type="molecule type" value="Genomic_DNA"/>
</dbReference>
<dbReference type="eggNOG" id="COG1373">
    <property type="taxonomic scope" value="Bacteria"/>
</dbReference>
<accession>C4G8H2</accession>
<name>C4G8H2_9FIRM</name>
<keyword evidence="4" id="KW-1185">Reference proteome</keyword>
<evidence type="ECO:0000313" key="4">
    <source>
        <dbReference type="Proteomes" id="UP000003494"/>
    </source>
</evidence>
<dbReference type="Proteomes" id="UP000003494">
    <property type="component" value="Unassembled WGS sequence"/>
</dbReference>
<protein>
    <submittedName>
        <fullName evidence="3">Uncharacterized protein</fullName>
    </submittedName>
</protein>
<dbReference type="InterPro" id="IPR041682">
    <property type="entry name" value="AAA_14"/>
</dbReference>
<dbReference type="PANTHER" id="PTHR33295:SF20">
    <property type="entry name" value="ATPASE"/>
    <property type="match status" value="1"/>
</dbReference>
<proteinExistence type="predicted"/>
<evidence type="ECO:0000313" key="3">
    <source>
        <dbReference type="EMBL" id="EEP28919.1"/>
    </source>
</evidence>
<dbReference type="PANTHER" id="PTHR33295">
    <property type="entry name" value="ATPASE"/>
    <property type="match status" value="1"/>
</dbReference>
<dbReference type="InterPro" id="IPR025420">
    <property type="entry name" value="DUF4143"/>
</dbReference>
<dbReference type="SUPFAM" id="SSF52540">
    <property type="entry name" value="P-loop containing nucleoside triphosphate hydrolases"/>
    <property type="match status" value="1"/>
</dbReference>
<sequence length="419" mass="49414">MSRLYFRDRYLGKIRSFYDEGEIIKVITGVRRCGKSSLLEMIVTELREKGIPDENIVEIHLDRRPYKRIRTVEALEAVIDEKCQNVNGLKYLFLDEIQNVRDFEESINAYREEGDYSIFITGSNSYLLSGELATKLTGRYIEYEMSTLTFDEYLEMKKFYGKEIAANPEDEFDKYMLEGGFPFAVRLDSFADKRLYTKSVIDEIYEKDIRKNKRIKNRLLFTTIQTYIINNFGATMSIKSLCEYLESTTKMTVRKETVYNYLSILENAKIVSKCSRFDMKSRKSLRGEEKYYLSDLSFYFANNTDNRIEYGPVLENIIYNYAKSRGYAISVGRIGKLEVDFILRDINMDYSYVQVARYIDNGNVDENGINLTEEREYRPLEQIRDSFPKYVMTLDRLLQKRNGIFHKNIISFIEKGEQF</sequence>
<gene>
    <name evidence="3" type="ORF">GCWU000342_00268</name>
</gene>
<feature type="domain" description="AAA" evidence="1">
    <location>
        <begin position="24"/>
        <end position="154"/>
    </location>
</feature>
<reference evidence="3" key="1">
    <citation type="submission" date="2009-04" db="EMBL/GenBank/DDBJ databases">
        <authorList>
            <person name="Weinstock G."/>
            <person name="Sodergren E."/>
            <person name="Clifton S."/>
            <person name="Fulton L."/>
            <person name="Fulton B."/>
            <person name="Courtney L."/>
            <person name="Fronick C."/>
            <person name="Harrison M."/>
            <person name="Strong C."/>
            <person name="Farmer C."/>
            <person name="Delahaunty K."/>
            <person name="Markovic C."/>
            <person name="Hall O."/>
            <person name="Minx P."/>
            <person name="Tomlinson C."/>
            <person name="Mitreva M."/>
            <person name="Nelson J."/>
            <person name="Hou S."/>
            <person name="Wollam A."/>
            <person name="Pepin K.H."/>
            <person name="Johnson M."/>
            <person name="Bhonagiri V."/>
            <person name="Nash W.E."/>
            <person name="Warren W."/>
            <person name="Chinwalla A."/>
            <person name="Mardis E.R."/>
            <person name="Wilson R.K."/>
        </authorList>
    </citation>
    <scope>NUCLEOTIDE SEQUENCE [LARGE SCALE GENOMIC DNA]</scope>
    <source>
        <strain evidence="3">DSM 14600</strain>
    </source>
</reference>
<dbReference type="RefSeq" id="WP_006905307.1">
    <property type="nucleotide sequence ID" value="NZ_GG665866.1"/>
</dbReference>
<dbReference type="Pfam" id="PF13173">
    <property type="entry name" value="AAA_14"/>
    <property type="match status" value="1"/>
</dbReference>
<feature type="domain" description="DUF4143" evidence="2">
    <location>
        <begin position="206"/>
        <end position="355"/>
    </location>
</feature>
<dbReference type="AlphaFoldDB" id="C4G8H2"/>
<dbReference type="STRING" id="626523.GCWU000342_00268"/>
<dbReference type="Pfam" id="PF13635">
    <property type="entry name" value="DUF4143"/>
    <property type="match status" value="1"/>
</dbReference>
<evidence type="ECO:0000259" key="1">
    <source>
        <dbReference type="Pfam" id="PF13173"/>
    </source>
</evidence>
<organism evidence="3 4">
    <name type="scientific">Shuttleworthella satelles DSM 14600</name>
    <dbReference type="NCBI Taxonomy" id="626523"/>
    <lineage>
        <taxon>Bacteria</taxon>
        <taxon>Bacillati</taxon>
        <taxon>Bacillota</taxon>
        <taxon>Clostridia</taxon>
        <taxon>Lachnospirales</taxon>
        <taxon>Lachnospiraceae</taxon>
        <taxon>Shuttleworthella</taxon>
    </lineage>
</organism>